<sequence>MPGGPISPLAYFFPDRATPELQRLHAELGSRHSFREAARLMKSFLPCHPPHHTTVRDRLGRVAAGLEKSRRASGDPAEALPKGGLTVFLDGAHIRCRPEYQQRHLDLVVGKIESRNMCRRFGLVANATASPGSRMREELSDFGWKPGRLLTVISDGELALPNLIRNAMGGDGQVKHILDWWHISMRIRHVEAAVQGLVQIPGFTGIPVLFQRPAKSLRWWLWHGRARVAETYLKGLMHDCTRLAEEPLAVRTAAARVQARCGTLYTYLANNMESLVDYGRRYRNGLPISSSRAEGSVDDIANARMGKRRRMRWSPKGAHRVAVTRAAVLDGRLTVANRKRAA</sequence>
<name>A0A1N7MSE2_9RHOB</name>
<accession>A0A1N7MSE2</accession>
<reference evidence="2" key="1">
    <citation type="submission" date="2017-01" db="EMBL/GenBank/DDBJ databases">
        <authorList>
            <person name="Varghese N."/>
            <person name="Submissions S."/>
        </authorList>
    </citation>
    <scope>NUCLEOTIDE SEQUENCE [LARGE SCALE GENOMIC DNA]</scope>
    <source>
        <strain evidence="2">DSM 18714</strain>
    </source>
</reference>
<organism evidence="1 2">
    <name type="scientific">Phaeovulum vinaykumarii</name>
    <dbReference type="NCBI Taxonomy" id="407234"/>
    <lineage>
        <taxon>Bacteria</taxon>
        <taxon>Pseudomonadati</taxon>
        <taxon>Pseudomonadota</taxon>
        <taxon>Alphaproteobacteria</taxon>
        <taxon>Rhodobacterales</taxon>
        <taxon>Paracoccaceae</taxon>
        <taxon>Phaeovulum</taxon>
    </lineage>
</organism>
<dbReference type="Proteomes" id="UP000186098">
    <property type="component" value="Unassembled WGS sequence"/>
</dbReference>
<proteinExistence type="predicted"/>
<keyword evidence="2" id="KW-1185">Reference proteome</keyword>
<dbReference type="AlphaFoldDB" id="A0A1N7MSE2"/>
<gene>
    <name evidence="1" type="ORF">SAMN05421795_10988</name>
</gene>
<dbReference type="EMBL" id="FTOM01000009">
    <property type="protein sequence ID" value="SIS89054.1"/>
    <property type="molecule type" value="Genomic_DNA"/>
</dbReference>
<evidence type="ECO:0008006" key="3">
    <source>
        <dbReference type="Google" id="ProtNLM"/>
    </source>
</evidence>
<protein>
    <recommendedName>
        <fullName evidence="3">ISKra4 family transposase</fullName>
    </recommendedName>
</protein>
<evidence type="ECO:0000313" key="2">
    <source>
        <dbReference type="Proteomes" id="UP000186098"/>
    </source>
</evidence>
<dbReference type="NCBIfam" id="NF033572">
    <property type="entry name" value="transpos_ISKra4"/>
    <property type="match status" value="1"/>
</dbReference>
<evidence type="ECO:0000313" key="1">
    <source>
        <dbReference type="EMBL" id="SIS89054.1"/>
    </source>
</evidence>
<dbReference type="STRING" id="407234.SAMN05421795_10988"/>